<dbReference type="InterPro" id="IPR045042">
    <property type="entry name" value="YnaI-like"/>
</dbReference>
<evidence type="ECO:0000313" key="12">
    <source>
        <dbReference type="Proteomes" id="UP000054558"/>
    </source>
</evidence>
<feature type="region of interest" description="Disordered" evidence="6">
    <location>
        <begin position="1013"/>
        <end position="1090"/>
    </location>
</feature>
<dbReference type="Pfam" id="PF00924">
    <property type="entry name" value="MS_channel_2nd"/>
    <property type="match status" value="1"/>
</dbReference>
<dbReference type="InterPro" id="IPR057483">
    <property type="entry name" value="MSL2/3_TM_dom"/>
</dbReference>
<dbReference type="EMBL" id="DF237187">
    <property type="protein sequence ID" value="GAQ85504.1"/>
    <property type="molecule type" value="Genomic_DNA"/>
</dbReference>
<dbReference type="GO" id="GO:0016020">
    <property type="term" value="C:membrane"/>
    <property type="evidence" value="ECO:0007669"/>
    <property type="project" value="UniProtKB-SubCell"/>
</dbReference>
<feature type="compositionally biased region" description="Basic and acidic residues" evidence="6">
    <location>
        <begin position="887"/>
        <end position="914"/>
    </location>
</feature>
<accession>A0A1Y1I3J6</accession>
<gene>
    <name evidence="11" type="ORF">KFL_002380160</name>
</gene>
<dbReference type="Gene3D" id="1.10.287.1260">
    <property type="match status" value="1"/>
</dbReference>
<dbReference type="Pfam" id="PF24956">
    <property type="entry name" value="Msl2-3_C"/>
    <property type="match status" value="1"/>
</dbReference>
<dbReference type="GO" id="GO:0009526">
    <property type="term" value="C:plastid envelope"/>
    <property type="evidence" value="ECO:0000318"/>
    <property type="project" value="GO_Central"/>
</dbReference>
<evidence type="ECO:0000259" key="9">
    <source>
        <dbReference type="Pfam" id="PF24956"/>
    </source>
</evidence>
<feature type="domain" description="Mechanosensitive channel protein 2/3 transmembrane" evidence="10">
    <location>
        <begin position="193"/>
        <end position="318"/>
    </location>
</feature>
<dbReference type="Proteomes" id="UP000054558">
    <property type="component" value="Unassembled WGS sequence"/>
</dbReference>
<dbReference type="PANTHER" id="PTHR43634:SF2">
    <property type="entry name" value="LOW CONDUCTANCE MECHANOSENSITIVE CHANNEL YNAI"/>
    <property type="match status" value="1"/>
</dbReference>
<dbReference type="InterPro" id="IPR006685">
    <property type="entry name" value="MscS_channel_2nd"/>
</dbReference>
<feature type="compositionally biased region" description="Polar residues" evidence="6">
    <location>
        <begin position="498"/>
        <end position="512"/>
    </location>
</feature>
<feature type="region of interest" description="Disordered" evidence="6">
    <location>
        <begin position="635"/>
        <end position="706"/>
    </location>
</feature>
<evidence type="ECO:0000256" key="6">
    <source>
        <dbReference type="SAM" id="MobiDB-lite"/>
    </source>
</evidence>
<protein>
    <submittedName>
        <fullName evidence="11">Mechanosensitive ion channel-like</fullName>
    </submittedName>
</protein>
<keyword evidence="5 7" id="KW-0472">Membrane</keyword>
<organism evidence="11 12">
    <name type="scientific">Klebsormidium nitens</name>
    <name type="common">Green alga</name>
    <name type="synonym">Ulothrix nitens</name>
    <dbReference type="NCBI Taxonomy" id="105231"/>
    <lineage>
        <taxon>Eukaryota</taxon>
        <taxon>Viridiplantae</taxon>
        <taxon>Streptophyta</taxon>
        <taxon>Klebsormidiophyceae</taxon>
        <taxon>Klebsormidiales</taxon>
        <taxon>Klebsormidiaceae</taxon>
        <taxon>Klebsormidium</taxon>
    </lineage>
</organism>
<feature type="region of interest" description="Disordered" evidence="6">
    <location>
        <begin position="887"/>
        <end position="989"/>
    </location>
</feature>
<evidence type="ECO:0000259" key="10">
    <source>
        <dbReference type="Pfam" id="PF25237"/>
    </source>
</evidence>
<dbReference type="GO" id="GO:0005216">
    <property type="term" value="F:monoatomic ion channel activity"/>
    <property type="evidence" value="ECO:0000318"/>
    <property type="project" value="GO_Central"/>
</dbReference>
<feature type="compositionally biased region" description="Low complexity" evidence="6">
    <location>
        <begin position="926"/>
        <end position="937"/>
    </location>
</feature>
<evidence type="ECO:0000256" key="4">
    <source>
        <dbReference type="ARBA" id="ARBA00022989"/>
    </source>
</evidence>
<dbReference type="SUPFAM" id="SSF50182">
    <property type="entry name" value="Sm-like ribonucleoproteins"/>
    <property type="match status" value="1"/>
</dbReference>
<sequence>MGSAGLALSADLRVLPVGPQPPTSLPQHVKATVPLCRLSAKGHGPQLLTCRLGVQLARRAGSVLSCRESTRLSRGPLLPNSLGSFSSSMAGRQLSGPIAGVLRSKARHRGCVAAAPANIVQGANIVKPAIAVAGTVLVRIPPPILIPSCIAVIVYALMGLEGLVRWTRNRCKKLLNQPEEVPGEDNWSSSRVRKYVLPYIKPVVIWAAIFVLCGALDRLPTPNLLNKVKLKAVNVVRVFASVFSVTYCITVLIQHMQAVVYKPVGANEQVGKELVMQTIEAAIWFLGFALGMELLGVASNSFITAGGIGTLVFTFAGKEIVGNALSGMTIQATKPFTVGDWISIMVNGQFVEGHVENMGWWQLTLKTFERESSRIANQQVINSVITNVTAKTHWRFKSYIHLYLFTPEEQVQKIVMDIRKLLAEHPKIEHRTLHRRVFYDGHNISVPSKDVLVSCYFQTRWQEEYSKLKEELMYEIERIISRHGSRYATPIRTHDYTAGSTPPSMSTSPYDSPTQRLFLAEMTVYKNPSQDASKLGVVDVTASAATTVDITTAAVVDVEAEVRRVAAPKKQADVSTVVQNGAEINKDEPAPEVGQNGAVPKVAAGASNEHPVTKAGEVSNSDVSSNGVADVTKEGASMGAQAEAAVDREKASMGSGRRSEADSETGSNTSDGAENGALEKELADYLRRTSSPGRTRGGGDVDTATRGHLHFSDAEAKVRGMVNQPPVTGLTLSSLQYSTPEEAAAAAAAFSAQAAEAAAVARELLNRLQWGEAAGDFDPPEESTSYSGTRPSERGHARWPKVTPLDVDSGSGGKRSQRMEPLGPRTSDRPEASSSPNGILEPNREVETMSDVPYRGIKEASSPGREWAKQYFAGDRQAARGFTAVSEFEHLQDTDEEDLRVSEADAVDDLRPMSEEEASGWRQADSGAATTSGSSGAFHEGARVDGGESVRKGPVGGRGDASAAQPQSRTDSGTGPPKEKLEGLETMGLSRSDITLLGIAIDKTGRQSAVLDSAFDPSVSPTQLAQRSPGGTKGQGGSPIESGNGKQGGIPSEDLGQEKGEKEPAPVLVGKEGALPSGANAIPPVTEQMG</sequence>
<evidence type="ECO:0000313" key="11">
    <source>
        <dbReference type="EMBL" id="GAQ85504.1"/>
    </source>
</evidence>
<dbReference type="InterPro" id="IPR056876">
    <property type="entry name" value="Msl2-3_C"/>
</dbReference>
<dbReference type="GO" id="GO:0071470">
    <property type="term" value="P:cellular response to osmotic stress"/>
    <property type="evidence" value="ECO:0000318"/>
    <property type="project" value="GO_Central"/>
</dbReference>
<keyword evidence="12" id="KW-1185">Reference proteome</keyword>
<feature type="transmembrane region" description="Helical" evidence="7">
    <location>
        <begin position="196"/>
        <end position="215"/>
    </location>
</feature>
<feature type="region of interest" description="Disordered" evidence="6">
    <location>
        <begin position="772"/>
        <end position="865"/>
    </location>
</feature>
<evidence type="ECO:0000256" key="3">
    <source>
        <dbReference type="ARBA" id="ARBA00022692"/>
    </source>
</evidence>
<name>A0A1Y1I3J6_KLENI</name>
<dbReference type="InterPro" id="IPR010920">
    <property type="entry name" value="LSM_dom_sf"/>
</dbReference>
<reference evidence="11 12" key="1">
    <citation type="journal article" date="2014" name="Nat. Commun.">
        <title>Klebsormidium flaccidum genome reveals primary factors for plant terrestrial adaptation.</title>
        <authorList>
            <person name="Hori K."/>
            <person name="Maruyama F."/>
            <person name="Fujisawa T."/>
            <person name="Togashi T."/>
            <person name="Yamamoto N."/>
            <person name="Seo M."/>
            <person name="Sato S."/>
            <person name="Yamada T."/>
            <person name="Mori H."/>
            <person name="Tajima N."/>
            <person name="Moriyama T."/>
            <person name="Ikeuchi M."/>
            <person name="Watanabe M."/>
            <person name="Wada H."/>
            <person name="Kobayashi K."/>
            <person name="Saito M."/>
            <person name="Masuda T."/>
            <person name="Sasaki-Sekimoto Y."/>
            <person name="Mashiguchi K."/>
            <person name="Awai K."/>
            <person name="Shimojima M."/>
            <person name="Masuda S."/>
            <person name="Iwai M."/>
            <person name="Nobusawa T."/>
            <person name="Narise T."/>
            <person name="Kondo S."/>
            <person name="Saito H."/>
            <person name="Sato R."/>
            <person name="Murakawa M."/>
            <person name="Ihara Y."/>
            <person name="Oshima-Yamada Y."/>
            <person name="Ohtaka K."/>
            <person name="Satoh M."/>
            <person name="Sonobe K."/>
            <person name="Ishii M."/>
            <person name="Ohtani R."/>
            <person name="Kanamori-Sato M."/>
            <person name="Honoki R."/>
            <person name="Miyazaki D."/>
            <person name="Mochizuki H."/>
            <person name="Umetsu J."/>
            <person name="Higashi K."/>
            <person name="Shibata D."/>
            <person name="Kamiya Y."/>
            <person name="Sato N."/>
            <person name="Nakamura Y."/>
            <person name="Tabata S."/>
            <person name="Ida S."/>
            <person name="Kurokawa K."/>
            <person name="Ohta H."/>
        </authorList>
    </citation>
    <scope>NUCLEOTIDE SEQUENCE [LARGE SCALE GENOMIC DNA]</scope>
    <source>
        <strain evidence="11 12">NIES-2285</strain>
    </source>
</reference>
<feature type="transmembrane region" description="Helical" evidence="7">
    <location>
        <begin position="235"/>
        <end position="253"/>
    </location>
</feature>
<feature type="compositionally biased region" description="Basic and acidic residues" evidence="6">
    <location>
        <begin position="677"/>
        <end position="687"/>
    </location>
</feature>
<comment type="subcellular location">
    <subcellularLocation>
        <location evidence="1">Membrane</location>
        <topology evidence="1">Multi-pass membrane protein</topology>
    </subcellularLocation>
</comment>
<dbReference type="OMA" id="ICTIADS"/>
<evidence type="ECO:0000256" key="5">
    <source>
        <dbReference type="ARBA" id="ARBA00023136"/>
    </source>
</evidence>
<feature type="domain" description="Mechanosensitive ion channel MscS" evidence="8">
    <location>
        <begin position="320"/>
        <end position="389"/>
    </location>
</feature>
<evidence type="ECO:0000256" key="1">
    <source>
        <dbReference type="ARBA" id="ARBA00004141"/>
    </source>
</evidence>
<evidence type="ECO:0000259" key="8">
    <source>
        <dbReference type="Pfam" id="PF00924"/>
    </source>
</evidence>
<feature type="compositionally biased region" description="Polar residues" evidence="6">
    <location>
        <begin position="964"/>
        <end position="973"/>
    </location>
</feature>
<dbReference type="InterPro" id="IPR023408">
    <property type="entry name" value="MscS_beta-dom_sf"/>
</dbReference>
<proteinExistence type="inferred from homology"/>
<dbReference type="STRING" id="105231.A0A1Y1I3J6"/>
<feature type="domain" description="Mechanosensitive ion channel protein 2/3 C-terminal" evidence="9">
    <location>
        <begin position="394"/>
        <end position="481"/>
    </location>
</feature>
<feature type="compositionally biased region" description="Basic and acidic residues" evidence="6">
    <location>
        <begin position="697"/>
        <end position="706"/>
    </location>
</feature>
<feature type="region of interest" description="Disordered" evidence="6">
    <location>
        <begin position="493"/>
        <end position="512"/>
    </location>
</feature>
<feature type="transmembrane region" description="Helical" evidence="7">
    <location>
        <begin position="274"/>
        <end position="295"/>
    </location>
</feature>
<dbReference type="PANTHER" id="PTHR43634">
    <property type="entry name" value="OW CONDUCTANCE MECHANOSENSITIVE CHANNEL"/>
    <property type="match status" value="1"/>
</dbReference>
<dbReference type="Pfam" id="PF25237">
    <property type="entry name" value="MSL2_3"/>
    <property type="match status" value="1"/>
</dbReference>
<keyword evidence="3 7" id="KW-0812">Transmembrane</keyword>
<evidence type="ECO:0000256" key="2">
    <source>
        <dbReference type="ARBA" id="ARBA00008017"/>
    </source>
</evidence>
<dbReference type="OrthoDB" id="1676006at2759"/>
<feature type="transmembrane region" description="Helical" evidence="7">
    <location>
        <begin position="144"/>
        <end position="164"/>
    </location>
</feature>
<feature type="compositionally biased region" description="Basic and acidic residues" evidence="6">
    <location>
        <begin position="940"/>
        <end position="951"/>
    </location>
</feature>
<dbReference type="AlphaFoldDB" id="A0A1Y1I3J6"/>
<comment type="similarity">
    <text evidence="2">Belongs to the MscS (TC 1.A.23) family.</text>
</comment>
<feature type="compositionally biased region" description="Basic and acidic residues" evidence="6">
    <location>
        <begin position="645"/>
        <end position="661"/>
    </location>
</feature>
<dbReference type="Gene3D" id="2.30.30.60">
    <property type="match status" value="1"/>
</dbReference>
<evidence type="ECO:0000256" key="7">
    <source>
        <dbReference type="SAM" id="Phobius"/>
    </source>
</evidence>
<keyword evidence="4 7" id="KW-1133">Transmembrane helix</keyword>